<reference evidence="2 3" key="1">
    <citation type="submission" date="2021-02" db="EMBL/GenBank/DDBJ databases">
        <title>Genome assembly of Pseudopithomyces chartarum.</title>
        <authorList>
            <person name="Jauregui R."/>
            <person name="Singh J."/>
            <person name="Voisey C."/>
        </authorList>
    </citation>
    <scope>NUCLEOTIDE SEQUENCE [LARGE SCALE GENOMIC DNA]</scope>
    <source>
        <strain evidence="2 3">AGR01</strain>
    </source>
</reference>
<gene>
    <name evidence="2" type="ORF">GRF29_44g941911</name>
</gene>
<feature type="chain" id="PRO_5042879148" evidence="1">
    <location>
        <begin position="20"/>
        <end position="60"/>
    </location>
</feature>
<accession>A0AAN6M052</accession>
<protein>
    <submittedName>
        <fullName evidence="2">Uncharacterized protein</fullName>
    </submittedName>
</protein>
<feature type="signal peptide" evidence="1">
    <location>
        <begin position="1"/>
        <end position="19"/>
    </location>
</feature>
<keyword evidence="1" id="KW-0732">Signal</keyword>
<evidence type="ECO:0000256" key="1">
    <source>
        <dbReference type="SAM" id="SignalP"/>
    </source>
</evidence>
<dbReference type="Proteomes" id="UP001280581">
    <property type="component" value="Unassembled WGS sequence"/>
</dbReference>
<organism evidence="2 3">
    <name type="scientific">Pseudopithomyces chartarum</name>
    <dbReference type="NCBI Taxonomy" id="1892770"/>
    <lineage>
        <taxon>Eukaryota</taxon>
        <taxon>Fungi</taxon>
        <taxon>Dikarya</taxon>
        <taxon>Ascomycota</taxon>
        <taxon>Pezizomycotina</taxon>
        <taxon>Dothideomycetes</taxon>
        <taxon>Pleosporomycetidae</taxon>
        <taxon>Pleosporales</taxon>
        <taxon>Massarineae</taxon>
        <taxon>Didymosphaeriaceae</taxon>
        <taxon>Pseudopithomyces</taxon>
    </lineage>
</organism>
<proteinExistence type="predicted"/>
<comment type="caution">
    <text evidence="2">The sequence shown here is derived from an EMBL/GenBank/DDBJ whole genome shotgun (WGS) entry which is preliminary data.</text>
</comment>
<dbReference type="AlphaFoldDB" id="A0AAN6M052"/>
<sequence length="60" mass="6420">MQLKATLFIIATMALSVLANPVPGTTALEQPESDLLSKRICYCLCDPCKGNCKLCDSGTK</sequence>
<name>A0AAN6M052_9PLEO</name>
<evidence type="ECO:0000313" key="2">
    <source>
        <dbReference type="EMBL" id="KAK3209878.1"/>
    </source>
</evidence>
<keyword evidence="3" id="KW-1185">Reference proteome</keyword>
<evidence type="ECO:0000313" key="3">
    <source>
        <dbReference type="Proteomes" id="UP001280581"/>
    </source>
</evidence>
<dbReference type="EMBL" id="WVTA01000005">
    <property type="protein sequence ID" value="KAK3209878.1"/>
    <property type="molecule type" value="Genomic_DNA"/>
</dbReference>